<evidence type="ECO:0000313" key="3">
    <source>
        <dbReference type="Proteomes" id="UP000740605"/>
    </source>
</evidence>
<evidence type="ECO:0000313" key="2">
    <source>
        <dbReference type="EMBL" id="MBT8799136.1"/>
    </source>
</evidence>
<reference evidence="2 3" key="1">
    <citation type="submission" date="2021-03" db="EMBL/GenBank/DDBJ databases">
        <title>Microbacterium pauli sp. nov., isolated from microfiltered milk.</title>
        <authorList>
            <person name="Bellassi P."/>
            <person name="Fontana A."/>
            <person name="Callegari M.L."/>
            <person name="Lorenzo M."/>
            <person name="Cappa F."/>
        </authorList>
    </citation>
    <scope>NUCLEOTIDE SEQUENCE [LARGE SCALE GENOMIC DNA]</scope>
    <source>
        <strain evidence="2 3">DSM 18909</strain>
    </source>
</reference>
<protein>
    <submittedName>
        <fullName evidence="2">Uncharacterized protein</fullName>
    </submittedName>
</protein>
<dbReference type="EMBL" id="JAFLHG010000014">
    <property type="protein sequence ID" value="MBT8799136.1"/>
    <property type="molecule type" value="Genomic_DNA"/>
</dbReference>
<feature type="transmembrane region" description="Helical" evidence="1">
    <location>
        <begin position="42"/>
        <end position="67"/>
    </location>
</feature>
<accession>A0ABS5XX65</accession>
<keyword evidence="1" id="KW-0472">Membrane</keyword>
<keyword evidence="3" id="KW-1185">Reference proteome</keyword>
<evidence type="ECO:0000256" key="1">
    <source>
        <dbReference type="SAM" id="Phobius"/>
    </source>
</evidence>
<keyword evidence="1" id="KW-1133">Transmembrane helix</keyword>
<comment type="caution">
    <text evidence="2">The sequence shown here is derived from an EMBL/GenBank/DDBJ whole genome shotgun (WGS) entry which is preliminary data.</text>
</comment>
<gene>
    <name evidence="2" type="ORF">J0P97_13805</name>
</gene>
<name>A0ABS5XX65_9MICO</name>
<feature type="transmembrane region" description="Helical" evidence="1">
    <location>
        <begin position="79"/>
        <end position="98"/>
    </location>
</feature>
<dbReference type="RefSeq" id="WP_215488368.1">
    <property type="nucleotide sequence ID" value="NZ_BAAAPJ010000007.1"/>
</dbReference>
<organism evidence="2 3">
    <name type="scientific">Microbacterium flavum</name>
    <dbReference type="NCBI Taxonomy" id="415216"/>
    <lineage>
        <taxon>Bacteria</taxon>
        <taxon>Bacillati</taxon>
        <taxon>Actinomycetota</taxon>
        <taxon>Actinomycetes</taxon>
        <taxon>Micrococcales</taxon>
        <taxon>Microbacteriaceae</taxon>
        <taxon>Microbacterium</taxon>
    </lineage>
</organism>
<sequence>MNAPDAAHRTAPAPTPSAAVGYWRARTTSGQEWRREIANWRYVISTVSVVIAHVALTAIATLSLFAVLARSFIGAELNAFWTTVLLGVTAGLAAWLTYLSASRITTQRLTSLLVSFIAIGTVAAMLTTSDPTRGPRRLDRPVRGRLLRAAGPRGASGGTPQMTGSVPVYPSRSFAACRMRGR</sequence>
<keyword evidence="1" id="KW-0812">Transmembrane</keyword>
<proteinExistence type="predicted"/>
<dbReference type="Proteomes" id="UP000740605">
    <property type="component" value="Unassembled WGS sequence"/>
</dbReference>
<feature type="transmembrane region" description="Helical" evidence="1">
    <location>
        <begin position="110"/>
        <end position="128"/>
    </location>
</feature>